<feature type="region of interest" description="Disordered" evidence="1">
    <location>
        <begin position="402"/>
        <end position="488"/>
    </location>
</feature>
<feature type="compositionally biased region" description="Low complexity" evidence="1">
    <location>
        <begin position="424"/>
        <end position="445"/>
    </location>
</feature>
<dbReference type="Proteomes" id="UP001151760">
    <property type="component" value="Unassembled WGS sequence"/>
</dbReference>
<name>A0ABQ5BSH6_9ASTR</name>
<protein>
    <submittedName>
        <fullName evidence="2">Uncharacterized protein</fullName>
    </submittedName>
</protein>
<proteinExistence type="predicted"/>
<reference evidence="2" key="2">
    <citation type="submission" date="2022-01" db="EMBL/GenBank/DDBJ databases">
        <authorList>
            <person name="Yamashiro T."/>
            <person name="Shiraishi A."/>
            <person name="Satake H."/>
            <person name="Nakayama K."/>
        </authorList>
    </citation>
    <scope>NUCLEOTIDE SEQUENCE</scope>
</reference>
<evidence type="ECO:0000313" key="2">
    <source>
        <dbReference type="EMBL" id="GJT16563.1"/>
    </source>
</evidence>
<gene>
    <name evidence="2" type="ORF">Tco_0875269</name>
</gene>
<comment type="caution">
    <text evidence="2">The sequence shown here is derived from an EMBL/GenBank/DDBJ whole genome shotgun (WGS) entry which is preliminary data.</text>
</comment>
<evidence type="ECO:0000256" key="1">
    <source>
        <dbReference type="SAM" id="MobiDB-lite"/>
    </source>
</evidence>
<reference evidence="2" key="1">
    <citation type="journal article" date="2022" name="Int. J. Mol. Sci.">
        <title>Draft Genome of Tanacetum Coccineum: Genomic Comparison of Closely Related Tanacetum-Family Plants.</title>
        <authorList>
            <person name="Yamashiro T."/>
            <person name="Shiraishi A."/>
            <person name="Nakayama K."/>
            <person name="Satake H."/>
        </authorList>
    </citation>
    <scope>NUCLEOTIDE SEQUENCE</scope>
</reference>
<feature type="compositionally biased region" description="Basic residues" evidence="1">
    <location>
        <begin position="410"/>
        <end position="421"/>
    </location>
</feature>
<sequence>MQTSDRNLCFTNQFLAEKSQEDEPEKTNTEVEVQSMVTVPILLEGDLNLEEIPRTWFLLFSESCDLSCHLSVAHCVLVTEFCFHSHELTSVNLSVMHLISMADANINALEVLVAANSPPTRSDEQIAVDILKNTNFFKAFTTPSTIPTIYIQQFWDTIRFAKDKGYSCQLDEQCFYLTKSNLREALQLLQDNNNFTPPPNSNTIISFVNDMGYPNVVGTLSGIVTNDMYQPWRALTTIINLCLMGKTSAIERPRAPVLQILWGVVNRANIDYAERIWEEFTQCIHSFIEDRVNLDLHTEGKKKVNPLVILGVHFTKLIINQLQSKHKFHKRPGSPLHLPYEESALGYLKFSFKNTKRVRFGMVILDTLISENIRSATYYPEYVAKVAKYQWYLAGEVVSDNEAPTTKPAKGAKPKTTRKPKPQSPKTAPVAKPAASKISKSTSSQPPKPKPTPAKPQEKKRKLVLDAAKAPSQAKHSKAGKVSKKRKLQSTLQLVDEFIDEGVSADEPRFGDEEADMRKAVEESLKDAYGKGKEKVGEEQVAQVLLNLQTPKKKNSAEQFIF</sequence>
<organism evidence="2 3">
    <name type="scientific">Tanacetum coccineum</name>
    <dbReference type="NCBI Taxonomy" id="301880"/>
    <lineage>
        <taxon>Eukaryota</taxon>
        <taxon>Viridiplantae</taxon>
        <taxon>Streptophyta</taxon>
        <taxon>Embryophyta</taxon>
        <taxon>Tracheophyta</taxon>
        <taxon>Spermatophyta</taxon>
        <taxon>Magnoliopsida</taxon>
        <taxon>eudicotyledons</taxon>
        <taxon>Gunneridae</taxon>
        <taxon>Pentapetalae</taxon>
        <taxon>asterids</taxon>
        <taxon>campanulids</taxon>
        <taxon>Asterales</taxon>
        <taxon>Asteraceae</taxon>
        <taxon>Asteroideae</taxon>
        <taxon>Anthemideae</taxon>
        <taxon>Anthemidinae</taxon>
        <taxon>Tanacetum</taxon>
    </lineage>
</organism>
<accession>A0ABQ5BSH6</accession>
<dbReference type="EMBL" id="BQNB010013485">
    <property type="protein sequence ID" value="GJT16563.1"/>
    <property type="molecule type" value="Genomic_DNA"/>
</dbReference>
<feature type="compositionally biased region" description="Basic residues" evidence="1">
    <location>
        <begin position="475"/>
        <end position="488"/>
    </location>
</feature>
<evidence type="ECO:0000313" key="3">
    <source>
        <dbReference type="Proteomes" id="UP001151760"/>
    </source>
</evidence>
<keyword evidence="3" id="KW-1185">Reference proteome</keyword>